<evidence type="ECO:0000256" key="1">
    <source>
        <dbReference type="ARBA" id="ARBA00004571"/>
    </source>
</evidence>
<reference evidence="13 14" key="2">
    <citation type="submission" date="2018-03" db="EMBL/GenBank/DDBJ databases">
        <authorList>
            <person name="Keele B.F."/>
        </authorList>
    </citation>
    <scope>NUCLEOTIDE SEQUENCE [LARGE SCALE GENOMIC DNA]</scope>
    <source>
        <strain evidence="13 14">D13</strain>
    </source>
</reference>
<feature type="domain" description="TonB-dependent receptor plug" evidence="12">
    <location>
        <begin position="61"/>
        <end position="179"/>
    </location>
</feature>
<evidence type="ECO:0000256" key="7">
    <source>
        <dbReference type="ARBA" id="ARBA00023237"/>
    </source>
</evidence>
<dbReference type="GO" id="GO:0009279">
    <property type="term" value="C:cell outer membrane"/>
    <property type="evidence" value="ECO:0007669"/>
    <property type="project" value="UniProtKB-SubCell"/>
</dbReference>
<feature type="chain" id="PRO_5015196434" evidence="10">
    <location>
        <begin position="26"/>
        <end position="906"/>
    </location>
</feature>
<sequence length="906" mass="98360">MTFKRNTIAVAVSVALLSAAFGTSAAETDDSGKAKPEEATELEAMVVRGISSSLEKSLSDKRDADTVSEVITAEDIGKMPDKNVADSLQRVPGVTTQSQSGGSGGFDENDRVSLRGTNPSLTQTLINGHAVASGDWFVLDQVGLVGRSVSYSMLPSEIVGKVTVRKSATADLVEGGVAGAVDIATRKPLDFKNATTLEASLQGVYSDLPGDTEPQFSVLGNWKNEAGTFGALLQLFDEKRSLRRDGQEILGYSQIAPTSALAQARPDLANVWYPTLIGSALFEQKRERKGGVLDLQFKPTDNLDIDLNYFKSKLNASNFNRNWMFWGSRVIGTDNRIPDSYTVRNGTLVSATWNNVGTDANRAQYAIVDQIYRPGAYSDTDFLNLDVNWLATDRFSVAGKFGYSEGNGVTPKQAVFEGDVFNTGAAYTFHGIGSAADVSFPSGDVSNFAGTSLDWIFGASPAKTNDKEQYAQLDGEYALDGVFNTLKFGVRYAGHDRDTEQVAQGPNWAADPFNPANLPNWNGETYPGDFGSGLGGNFPRNVWQLSPAELERWGDIFSNRDPETRDYWPGEFAIEEQNTAAYVMGSFGTDTFSGNVGVRFVRTEEEVLTNVAIPGSVCAPLAPCSVAGAITTSAFGSYYQLPVKNTYHDILPSLNLRWDLTDDLVGRIAASRTMARPDFSALGGALTADDTTLTGNGGNPELEPIRSNNFDAALEWYYSPRGLLSGGVYYMDLDNYVGFGTYQTSLLNIRTGGFATYTISAPVNTSGSVQGFELAWQGPIAGDFGAFANYTFADAEEDNGADLVGASKNTYNFGAYYENERFNARLSYSRRSDFFVGLDRSSPQYQNATATVSASASYRLNDHVTFTLEGLNLNDPILKYYGMNEDQPRAFYRNGRQFYFGVRVGF</sequence>
<evidence type="ECO:0000256" key="6">
    <source>
        <dbReference type="ARBA" id="ARBA00023136"/>
    </source>
</evidence>
<feature type="domain" description="TonB-dependent receptor-like beta-barrel" evidence="11">
    <location>
        <begin position="437"/>
        <end position="873"/>
    </location>
</feature>
<dbReference type="PROSITE" id="PS52016">
    <property type="entry name" value="TONB_DEPENDENT_REC_3"/>
    <property type="match status" value="1"/>
</dbReference>
<evidence type="ECO:0000256" key="4">
    <source>
        <dbReference type="ARBA" id="ARBA00022692"/>
    </source>
</evidence>
<feature type="signal peptide" evidence="10">
    <location>
        <begin position="1"/>
        <end position="25"/>
    </location>
</feature>
<dbReference type="InterPro" id="IPR036942">
    <property type="entry name" value="Beta-barrel_TonB_sf"/>
</dbReference>
<protein>
    <submittedName>
        <fullName evidence="13">TonB-dependent receptor</fullName>
    </submittedName>
</protein>
<accession>A0A2P1PUZ1</accession>
<dbReference type="CDD" id="cd01347">
    <property type="entry name" value="ligand_gated_channel"/>
    <property type="match status" value="1"/>
</dbReference>
<dbReference type="InterPro" id="IPR010104">
    <property type="entry name" value="TonB_rcpt_bac"/>
</dbReference>
<dbReference type="InterPro" id="IPR039426">
    <property type="entry name" value="TonB-dep_rcpt-like"/>
</dbReference>
<keyword evidence="7 8" id="KW-0998">Cell outer membrane</keyword>
<comment type="subcellular location">
    <subcellularLocation>
        <location evidence="1 8">Cell outer membrane</location>
        <topology evidence="1 8">Multi-pass membrane protein</topology>
    </subcellularLocation>
</comment>
<proteinExistence type="inferred from homology"/>
<keyword evidence="13" id="KW-0675">Receptor</keyword>
<keyword evidence="4 8" id="KW-0812">Transmembrane</keyword>
<evidence type="ECO:0000259" key="11">
    <source>
        <dbReference type="Pfam" id="PF00593"/>
    </source>
</evidence>
<name>A0A2P1PUZ1_9GAMM</name>
<dbReference type="InterPro" id="IPR000531">
    <property type="entry name" value="Beta-barrel_TonB"/>
</dbReference>
<evidence type="ECO:0000256" key="3">
    <source>
        <dbReference type="ARBA" id="ARBA00022452"/>
    </source>
</evidence>
<evidence type="ECO:0000256" key="9">
    <source>
        <dbReference type="RuleBase" id="RU003357"/>
    </source>
</evidence>
<evidence type="ECO:0000256" key="8">
    <source>
        <dbReference type="PROSITE-ProRule" id="PRU01360"/>
    </source>
</evidence>
<evidence type="ECO:0000259" key="12">
    <source>
        <dbReference type="Pfam" id="PF07715"/>
    </source>
</evidence>
<keyword evidence="6 8" id="KW-0472">Membrane</keyword>
<dbReference type="AlphaFoldDB" id="A0A2P1PUZ1"/>
<comment type="similarity">
    <text evidence="8 9">Belongs to the TonB-dependent receptor family.</text>
</comment>
<dbReference type="SUPFAM" id="SSF56935">
    <property type="entry name" value="Porins"/>
    <property type="match status" value="1"/>
</dbReference>
<evidence type="ECO:0000313" key="13">
    <source>
        <dbReference type="EMBL" id="AVP98658.1"/>
    </source>
</evidence>
<dbReference type="PANTHER" id="PTHR40980">
    <property type="entry name" value="PLUG DOMAIN-CONTAINING PROTEIN"/>
    <property type="match status" value="1"/>
</dbReference>
<organism evidence="13 14">
    <name type="scientific">Ahniella affigens</name>
    <dbReference type="NCBI Taxonomy" id="2021234"/>
    <lineage>
        <taxon>Bacteria</taxon>
        <taxon>Pseudomonadati</taxon>
        <taxon>Pseudomonadota</taxon>
        <taxon>Gammaproteobacteria</taxon>
        <taxon>Lysobacterales</taxon>
        <taxon>Rhodanobacteraceae</taxon>
        <taxon>Ahniella</taxon>
    </lineage>
</organism>
<dbReference type="EMBL" id="CP027860">
    <property type="protein sequence ID" value="AVP98658.1"/>
    <property type="molecule type" value="Genomic_DNA"/>
</dbReference>
<evidence type="ECO:0000256" key="5">
    <source>
        <dbReference type="ARBA" id="ARBA00023077"/>
    </source>
</evidence>
<keyword evidence="14" id="KW-1185">Reference proteome</keyword>
<keyword evidence="3 8" id="KW-1134">Transmembrane beta strand</keyword>
<dbReference type="Pfam" id="PF07715">
    <property type="entry name" value="Plug"/>
    <property type="match status" value="1"/>
</dbReference>
<keyword evidence="10" id="KW-0732">Signal</keyword>
<dbReference type="NCBIfam" id="TIGR01782">
    <property type="entry name" value="TonB-Xanth-Caul"/>
    <property type="match status" value="1"/>
</dbReference>
<dbReference type="PANTHER" id="PTHR40980:SF3">
    <property type="entry name" value="TONB-DEPENDENT RECEPTOR-LIKE BETA-BARREL DOMAIN-CONTAINING PROTEIN"/>
    <property type="match status" value="1"/>
</dbReference>
<dbReference type="InterPro" id="IPR037066">
    <property type="entry name" value="Plug_dom_sf"/>
</dbReference>
<dbReference type="Pfam" id="PF00593">
    <property type="entry name" value="TonB_dep_Rec_b-barrel"/>
    <property type="match status" value="1"/>
</dbReference>
<evidence type="ECO:0000313" key="14">
    <source>
        <dbReference type="Proteomes" id="UP000241074"/>
    </source>
</evidence>
<dbReference type="Gene3D" id="2.40.170.20">
    <property type="entry name" value="TonB-dependent receptor, beta-barrel domain"/>
    <property type="match status" value="1"/>
</dbReference>
<keyword evidence="5 9" id="KW-0798">TonB box</keyword>
<keyword evidence="2 8" id="KW-0813">Transport</keyword>
<dbReference type="KEGG" id="xba:C7S18_16340"/>
<dbReference type="RefSeq" id="WP_106892578.1">
    <property type="nucleotide sequence ID" value="NZ_CP027860.1"/>
</dbReference>
<dbReference type="Gene3D" id="2.170.130.10">
    <property type="entry name" value="TonB-dependent receptor, plug domain"/>
    <property type="match status" value="1"/>
</dbReference>
<reference evidence="13 14" key="1">
    <citation type="submission" date="2018-03" db="EMBL/GenBank/DDBJ databases">
        <title>Ahniella affigens gen. nov., sp. nov., a gammaproteobacterium isolated from sandy soil near a stream.</title>
        <authorList>
            <person name="Ko Y."/>
            <person name="Kim J.-H."/>
        </authorList>
    </citation>
    <scope>NUCLEOTIDE SEQUENCE [LARGE SCALE GENOMIC DNA]</scope>
    <source>
        <strain evidence="13 14">D13</strain>
    </source>
</reference>
<evidence type="ECO:0000256" key="2">
    <source>
        <dbReference type="ARBA" id="ARBA00022448"/>
    </source>
</evidence>
<evidence type="ECO:0000256" key="10">
    <source>
        <dbReference type="SAM" id="SignalP"/>
    </source>
</evidence>
<dbReference type="InterPro" id="IPR012910">
    <property type="entry name" value="Plug_dom"/>
</dbReference>
<dbReference type="OrthoDB" id="8727862at2"/>
<gene>
    <name evidence="13" type="ORF">C7S18_16340</name>
</gene>
<dbReference type="Proteomes" id="UP000241074">
    <property type="component" value="Chromosome"/>
</dbReference>